<evidence type="ECO:0000256" key="11">
    <source>
        <dbReference type="SAM" id="Phobius"/>
    </source>
</evidence>
<organism evidence="13 14">
    <name type="scientific">Actinomycetospora aeridis</name>
    <dbReference type="NCBI Taxonomy" id="3129231"/>
    <lineage>
        <taxon>Bacteria</taxon>
        <taxon>Bacillati</taxon>
        <taxon>Actinomycetota</taxon>
        <taxon>Actinomycetes</taxon>
        <taxon>Pseudonocardiales</taxon>
        <taxon>Pseudonocardiaceae</taxon>
        <taxon>Actinomycetospora</taxon>
    </lineage>
</organism>
<evidence type="ECO:0000256" key="7">
    <source>
        <dbReference type="ARBA" id="ARBA00022989"/>
    </source>
</evidence>
<evidence type="ECO:0000256" key="3">
    <source>
        <dbReference type="ARBA" id="ARBA00012595"/>
    </source>
</evidence>
<keyword evidence="4" id="KW-0813">Transport</keyword>
<evidence type="ECO:0000313" key="13">
    <source>
        <dbReference type="EMBL" id="MEJ2885914.1"/>
    </source>
</evidence>
<feature type="transmembrane region" description="Helical" evidence="11">
    <location>
        <begin position="350"/>
        <end position="370"/>
    </location>
</feature>
<feature type="domain" description="Major facilitator superfamily (MFS) profile" evidence="12">
    <location>
        <begin position="25"/>
        <end position="537"/>
    </location>
</feature>
<evidence type="ECO:0000256" key="1">
    <source>
        <dbReference type="ARBA" id="ARBA00000548"/>
    </source>
</evidence>
<feature type="transmembrane region" description="Helical" evidence="11">
    <location>
        <begin position="284"/>
        <end position="308"/>
    </location>
</feature>
<evidence type="ECO:0000256" key="2">
    <source>
        <dbReference type="ARBA" id="ARBA00004651"/>
    </source>
</evidence>
<dbReference type="SUPFAM" id="SSF103473">
    <property type="entry name" value="MFS general substrate transporter"/>
    <property type="match status" value="1"/>
</dbReference>
<accession>A0ABU8N1T4</accession>
<dbReference type="PANTHER" id="PTHR23501">
    <property type="entry name" value="MAJOR FACILITATOR SUPERFAMILY"/>
    <property type="match status" value="1"/>
</dbReference>
<dbReference type="InterPro" id="IPR036259">
    <property type="entry name" value="MFS_trans_sf"/>
</dbReference>
<gene>
    <name evidence="13" type="ORF">WCD41_05595</name>
</gene>
<dbReference type="InterPro" id="IPR013784">
    <property type="entry name" value="Carb-bd-like_fold"/>
</dbReference>
<dbReference type="RefSeq" id="WP_337712407.1">
    <property type="nucleotide sequence ID" value="NZ_JBBEGL010000002.1"/>
</dbReference>
<dbReference type="InterPro" id="IPR013783">
    <property type="entry name" value="Ig-like_fold"/>
</dbReference>
<comment type="caution">
    <text evidence="13">The sequence shown here is derived from an EMBL/GenBank/DDBJ whole genome shotgun (WGS) entry which is preliminary data.</text>
</comment>
<keyword evidence="14" id="KW-1185">Reference proteome</keyword>
<evidence type="ECO:0000256" key="10">
    <source>
        <dbReference type="SAM" id="MobiDB-lite"/>
    </source>
</evidence>
<dbReference type="EMBL" id="JBBEGL010000002">
    <property type="protein sequence ID" value="MEJ2885914.1"/>
    <property type="molecule type" value="Genomic_DNA"/>
</dbReference>
<feature type="transmembrane region" description="Helical" evidence="11">
    <location>
        <begin position="376"/>
        <end position="401"/>
    </location>
</feature>
<dbReference type="Gene3D" id="2.60.40.10">
    <property type="entry name" value="Immunoglobulins"/>
    <property type="match status" value="1"/>
</dbReference>
<dbReference type="SUPFAM" id="SSF49478">
    <property type="entry name" value="Cna protein B-type domain"/>
    <property type="match status" value="1"/>
</dbReference>
<dbReference type="PANTHER" id="PTHR23501:SF197">
    <property type="entry name" value="COMD"/>
    <property type="match status" value="1"/>
</dbReference>
<dbReference type="Gene3D" id="1.20.1720.10">
    <property type="entry name" value="Multidrug resistance protein D"/>
    <property type="match status" value="1"/>
</dbReference>
<keyword evidence="5" id="KW-1003">Cell membrane</keyword>
<evidence type="ECO:0000256" key="9">
    <source>
        <dbReference type="ARBA" id="ARBA00030238"/>
    </source>
</evidence>
<feature type="compositionally biased region" description="Low complexity" evidence="10">
    <location>
        <begin position="550"/>
        <end position="561"/>
    </location>
</feature>
<feature type="transmembrane region" description="Helical" evidence="11">
    <location>
        <begin position="184"/>
        <end position="203"/>
    </location>
</feature>
<dbReference type="InterPro" id="IPR020846">
    <property type="entry name" value="MFS_dom"/>
</dbReference>
<feature type="transmembrane region" description="Helical" evidence="11">
    <location>
        <begin position="246"/>
        <end position="264"/>
    </location>
</feature>
<keyword evidence="6 11" id="KW-0812">Transmembrane</keyword>
<feature type="transmembrane region" description="Helical" evidence="11">
    <location>
        <begin position="59"/>
        <end position="78"/>
    </location>
</feature>
<evidence type="ECO:0000256" key="5">
    <source>
        <dbReference type="ARBA" id="ARBA00022475"/>
    </source>
</evidence>
<dbReference type="InterPro" id="IPR011701">
    <property type="entry name" value="MFS"/>
</dbReference>
<feature type="transmembrane region" description="Helical" evidence="11">
    <location>
        <begin position="215"/>
        <end position="234"/>
    </location>
</feature>
<reference evidence="13 14" key="1">
    <citation type="submission" date="2024-03" db="EMBL/GenBank/DDBJ databases">
        <title>Actinomycetospora sp. OC33-EN06, a novel actinomycete isolated from wild orchid (Aerides multiflora).</title>
        <authorList>
            <person name="Suriyachadkun C."/>
        </authorList>
    </citation>
    <scope>NUCLEOTIDE SEQUENCE [LARGE SCALE GENOMIC DNA]</scope>
    <source>
        <strain evidence="13 14">OC33-EN06</strain>
    </source>
</reference>
<evidence type="ECO:0000259" key="12">
    <source>
        <dbReference type="PROSITE" id="PS50850"/>
    </source>
</evidence>
<dbReference type="Pfam" id="PF13620">
    <property type="entry name" value="CarboxypepD_reg"/>
    <property type="match status" value="2"/>
</dbReference>
<comment type="subcellular location">
    <subcellularLocation>
        <location evidence="2">Cell membrane</location>
        <topology evidence="2">Multi-pass membrane protein</topology>
    </subcellularLocation>
</comment>
<keyword evidence="7 11" id="KW-1133">Transmembrane helix</keyword>
<proteinExistence type="predicted"/>
<dbReference type="NCBIfam" id="TIGR00711">
    <property type="entry name" value="efflux_EmrB"/>
    <property type="match status" value="1"/>
</dbReference>
<evidence type="ECO:0000256" key="4">
    <source>
        <dbReference type="ARBA" id="ARBA00022448"/>
    </source>
</evidence>
<keyword evidence="8 11" id="KW-0472">Membrane</keyword>
<evidence type="ECO:0000256" key="6">
    <source>
        <dbReference type="ARBA" id="ARBA00022692"/>
    </source>
</evidence>
<dbReference type="Gene3D" id="1.20.1250.20">
    <property type="entry name" value="MFS general substrate transporter like domains"/>
    <property type="match status" value="1"/>
</dbReference>
<dbReference type="InterPro" id="IPR004638">
    <property type="entry name" value="EmrB-like"/>
</dbReference>
<feature type="transmembrane region" description="Helical" evidence="11">
    <location>
        <begin position="22"/>
        <end position="39"/>
    </location>
</feature>
<dbReference type="EC" id="3.2.1.1" evidence="3"/>
<evidence type="ECO:0000256" key="8">
    <source>
        <dbReference type="ARBA" id="ARBA00023136"/>
    </source>
</evidence>
<dbReference type="Proteomes" id="UP001370100">
    <property type="component" value="Unassembled WGS sequence"/>
</dbReference>
<feature type="transmembrane region" description="Helical" evidence="11">
    <location>
        <begin position="90"/>
        <end position="112"/>
    </location>
</feature>
<name>A0ABU8N1T4_9PSEU</name>
<sequence>MSTPATAAPPTTSSSGFTHRQIVVILSGLMLGMFLAALDQNIVSTSIRTIADDLQGLNLQAWATTAYLITATITTPLYGKLSDLYGRRPFFLIAIALFVLGSVLCTISTSMYELAAFRAVQGLGAGGLMSLALTIIGDIVPPRERARYQGFFLAVFGTSSVIGPVVGGFLAGQDTILGITGWRWVFLVNVPIGAIAFLVVWNVLRLPHTRREHRLDFPGAAALAVALVPLLIVAEQGREWGWDSTSAIVCYVVGAVGLVAFYLAERAYGDDALLPLRLFRNGVFSLTSIIAIITGVGMFGGIAIVPQYLQIVTGADPTQAGLQMIPLVGGIMVASIVSGQLTSRTGRYKIFPVIGLALMTAGMLLFHFRLHADTPYWEIALLMVVFGLGLGNCMQTLVLAVQNAVPAKDMGVATASATFFRQMGGTLGVAVFLSVLFSTVGDRIRDAFATIAPTPGFRAALTDPAALANPANQVAFDPVTGAAQVAQDSSVLQRMDPRLAEPYLVGFSNAMDLVFLIAACVIAVGFVLVLFLREVPLRTQSGIQARDAEAAPSAPALDTPTSAPPAPAATSTADWGPPSTADAGRHAQRPAVRNGHHPGPTVHGRITGTGGRPVTAQDEVTVSLHGLDGAPVERVGLDDQGGYTLVAPAAGTYVLIAASPRRRPFAELVTVDGTPVRRDVALARVATLGGRVTEDDGTPVAGAAVTITDASGGVVGVRRSDADGLWEAGETVPGSYTLTVLAPGRAPQASRVEVGDEGARRDVTVAAARHTLAGAVRAAGGAPVPESLVVLVGRDGGVVASAVTGADGRFRFDDLAPGRHMLTASGFAPVSRQVVLDGGVDGSSGPADVDLLVTPPQPATGDRREDAPDAPDGPRPPADLTRTGR</sequence>
<dbReference type="CDD" id="cd17502">
    <property type="entry name" value="MFS_Azr1_MDR_like"/>
    <property type="match status" value="1"/>
</dbReference>
<feature type="transmembrane region" description="Helical" evidence="11">
    <location>
        <begin position="513"/>
        <end position="532"/>
    </location>
</feature>
<feature type="transmembrane region" description="Helical" evidence="11">
    <location>
        <begin position="118"/>
        <end position="139"/>
    </location>
</feature>
<feature type="transmembrane region" description="Helical" evidence="11">
    <location>
        <begin position="320"/>
        <end position="338"/>
    </location>
</feature>
<comment type="catalytic activity">
    <reaction evidence="1">
        <text>Endohydrolysis of (1-&gt;4)-alpha-D-glucosidic linkages in polysaccharides containing three or more (1-&gt;4)-alpha-linked D-glucose units.</text>
        <dbReference type="EC" id="3.2.1.1"/>
    </reaction>
</comment>
<evidence type="ECO:0000313" key="14">
    <source>
        <dbReference type="Proteomes" id="UP001370100"/>
    </source>
</evidence>
<feature type="transmembrane region" description="Helical" evidence="11">
    <location>
        <begin position="151"/>
        <end position="172"/>
    </location>
</feature>
<dbReference type="Pfam" id="PF07690">
    <property type="entry name" value="MFS_1"/>
    <property type="match status" value="1"/>
</dbReference>
<dbReference type="PROSITE" id="PS50850">
    <property type="entry name" value="MFS"/>
    <property type="match status" value="1"/>
</dbReference>
<dbReference type="SUPFAM" id="SSF49452">
    <property type="entry name" value="Starch-binding domain-like"/>
    <property type="match status" value="1"/>
</dbReference>
<feature type="region of interest" description="Disordered" evidence="10">
    <location>
        <begin position="545"/>
        <end position="613"/>
    </location>
</feature>
<dbReference type="Gene3D" id="2.60.40.1120">
    <property type="entry name" value="Carboxypeptidase-like, regulatory domain"/>
    <property type="match status" value="1"/>
</dbReference>
<feature type="region of interest" description="Disordered" evidence="10">
    <location>
        <begin position="838"/>
        <end position="885"/>
    </location>
</feature>
<protein>
    <recommendedName>
        <fullName evidence="3">alpha-amylase</fullName>
        <ecNumber evidence="3">3.2.1.1</ecNumber>
    </recommendedName>
    <alternativeName>
        <fullName evidence="9">1,4-alpha-D-glucan glucanohydrolase</fullName>
    </alternativeName>
</protein>